<evidence type="ECO:0000256" key="3">
    <source>
        <dbReference type="ARBA" id="ARBA00022578"/>
    </source>
</evidence>
<dbReference type="RefSeq" id="WP_400887598.1">
    <property type="nucleotide sequence ID" value="NZ_JBGQQK010000067.1"/>
</dbReference>
<evidence type="ECO:0000313" key="6">
    <source>
        <dbReference type="EMBL" id="MFL2104017.1"/>
    </source>
</evidence>
<organism evidence="6 7">
    <name type="scientific">Marinilactibacillus psychrotolerans</name>
    <dbReference type="NCBI Taxonomy" id="191770"/>
    <lineage>
        <taxon>Bacteria</taxon>
        <taxon>Bacillati</taxon>
        <taxon>Bacillota</taxon>
        <taxon>Bacilli</taxon>
        <taxon>Lactobacillales</taxon>
        <taxon>Carnobacteriaceae</taxon>
        <taxon>Marinilactibacillus</taxon>
    </lineage>
</organism>
<accession>A0ABW8URH7</accession>
<comment type="function">
    <text evidence="1">Required for the transposition of the insertion element.</text>
</comment>
<evidence type="ECO:0000256" key="4">
    <source>
        <dbReference type="ARBA" id="ARBA00023125"/>
    </source>
</evidence>
<dbReference type="Pfam" id="PF00872">
    <property type="entry name" value="Transposase_mut"/>
    <property type="match status" value="1"/>
</dbReference>
<dbReference type="Proteomes" id="UP001625374">
    <property type="component" value="Unassembled WGS sequence"/>
</dbReference>
<keyword evidence="3" id="KW-0815">Transposition</keyword>
<dbReference type="EMBL" id="JBGQQK010000067">
    <property type="protein sequence ID" value="MFL2104017.1"/>
    <property type="molecule type" value="Genomic_DNA"/>
</dbReference>
<gene>
    <name evidence="6" type="ORF">ACEN37_12315</name>
</gene>
<comment type="caution">
    <text evidence="6">The sequence shown here is derived from an EMBL/GenBank/DDBJ whole genome shotgun (WGS) entry which is preliminary data.</text>
</comment>
<keyword evidence="4" id="KW-0238">DNA-binding</keyword>
<comment type="similarity">
    <text evidence="2">Belongs to the transposase mutator family.</text>
</comment>
<evidence type="ECO:0000256" key="5">
    <source>
        <dbReference type="ARBA" id="ARBA00023172"/>
    </source>
</evidence>
<keyword evidence="5" id="KW-0233">DNA recombination</keyword>
<keyword evidence="7" id="KW-1185">Reference proteome</keyword>
<proteinExistence type="inferred from homology"/>
<name>A0ABW8URH7_9LACT</name>
<evidence type="ECO:0000313" key="7">
    <source>
        <dbReference type="Proteomes" id="UP001625374"/>
    </source>
</evidence>
<sequence>MAFQSPVICKRHNRLKSSNLIERLNKKVRRRKSEPYFLNMAFVNSLIEVVLMEVHENWISFISSLNRVNETKNKVSYILHRSLD</sequence>
<reference evidence="6 7" key="1">
    <citation type="submission" date="2024-08" db="EMBL/GenBank/DDBJ databases">
        <authorList>
            <person name="Arias E."/>
        </authorList>
    </citation>
    <scope>NUCLEOTIDE SEQUENCE [LARGE SCALE GENOMIC DNA]</scope>
    <source>
        <strain evidence="6 7">FAM 24106</strain>
    </source>
</reference>
<dbReference type="InterPro" id="IPR001207">
    <property type="entry name" value="Transposase_mutator"/>
</dbReference>
<evidence type="ECO:0000256" key="2">
    <source>
        <dbReference type="ARBA" id="ARBA00010961"/>
    </source>
</evidence>
<protein>
    <submittedName>
        <fullName evidence="6">Transposase</fullName>
    </submittedName>
</protein>
<evidence type="ECO:0000256" key="1">
    <source>
        <dbReference type="ARBA" id="ARBA00002190"/>
    </source>
</evidence>